<dbReference type="InterPro" id="IPR008254">
    <property type="entry name" value="Flavodoxin/NO_synth"/>
</dbReference>
<dbReference type="PANTHER" id="PTHR19384:SF10">
    <property type="entry name" value="NADPH-DEPENDENT DIFLAVIN OXIDOREDUCTASE 1"/>
    <property type="match status" value="1"/>
</dbReference>
<dbReference type="OrthoDB" id="1856718at2759"/>
<dbReference type="InterPro" id="IPR001094">
    <property type="entry name" value="Flavdoxin-like"/>
</dbReference>
<evidence type="ECO:0000256" key="1">
    <source>
        <dbReference type="ARBA" id="ARBA00022630"/>
    </source>
</evidence>
<feature type="domain" description="Flavodoxin-like" evidence="2">
    <location>
        <begin position="33"/>
        <end position="209"/>
    </location>
</feature>
<sequence>MSSSAPSSSSSIYHLSPSTEVVAVMGEKQRKKLLLLYASQTGNALDAAEHIVREAECRGCPASIVSTNEFDPSCLPHEEAVVFVVSTIGQGDSPDFLRVLEVSSSKKLGKLLVATTSLCSVWARVLEVSSSKKLGKLWLQRLRFAVFGLGDSGYQKYNVSSSASSCFAVFTKLEKMTMNGRGSTEAHQQYSLIQDSYLTVVLVIIRTNS</sequence>
<evidence type="ECO:0000259" key="2">
    <source>
        <dbReference type="PROSITE" id="PS50902"/>
    </source>
</evidence>
<dbReference type="GO" id="GO:0050660">
    <property type="term" value="F:flavin adenine dinucleotide binding"/>
    <property type="evidence" value="ECO:0007669"/>
    <property type="project" value="TreeGrafter"/>
</dbReference>
<keyword evidence="1" id="KW-0285">Flavoprotein</keyword>
<evidence type="ECO:0000313" key="4">
    <source>
        <dbReference type="Proteomes" id="UP000886595"/>
    </source>
</evidence>
<dbReference type="SUPFAM" id="SSF52218">
    <property type="entry name" value="Flavoproteins"/>
    <property type="match status" value="1"/>
</dbReference>
<name>A0A8X7VMF6_BRACI</name>
<dbReference type="Gene3D" id="3.40.50.360">
    <property type="match status" value="1"/>
</dbReference>
<accession>A0A8X7VMF6</accession>
<dbReference type="GO" id="GO:0005829">
    <property type="term" value="C:cytosol"/>
    <property type="evidence" value="ECO:0007669"/>
    <property type="project" value="TreeGrafter"/>
</dbReference>
<comment type="caution">
    <text evidence="3">The sequence shown here is derived from an EMBL/GenBank/DDBJ whole genome shotgun (WGS) entry which is preliminary data.</text>
</comment>
<evidence type="ECO:0000313" key="3">
    <source>
        <dbReference type="EMBL" id="KAG2313976.1"/>
    </source>
</evidence>
<dbReference type="Proteomes" id="UP000886595">
    <property type="component" value="Unassembled WGS sequence"/>
</dbReference>
<dbReference type="GO" id="GO:0016491">
    <property type="term" value="F:oxidoreductase activity"/>
    <property type="evidence" value="ECO:0007669"/>
    <property type="project" value="TreeGrafter"/>
</dbReference>
<gene>
    <name evidence="3" type="ORF">Bca52824_017098</name>
</gene>
<dbReference type="Pfam" id="PF00258">
    <property type="entry name" value="Flavodoxin_1"/>
    <property type="match status" value="1"/>
</dbReference>
<proteinExistence type="predicted"/>
<protein>
    <recommendedName>
        <fullName evidence="2">Flavodoxin-like domain-containing protein</fullName>
    </recommendedName>
</protein>
<organism evidence="3 4">
    <name type="scientific">Brassica carinata</name>
    <name type="common">Ethiopian mustard</name>
    <name type="synonym">Abyssinian cabbage</name>
    <dbReference type="NCBI Taxonomy" id="52824"/>
    <lineage>
        <taxon>Eukaryota</taxon>
        <taxon>Viridiplantae</taxon>
        <taxon>Streptophyta</taxon>
        <taxon>Embryophyta</taxon>
        <taxon>Tracheophyta</taxon>
        <taxon>Spermatophyta</taxon>
        <taxon>Magnoliopsida</taxon>
        <taxon>eudicotyledons</taxon>
        <taxon>Gunneridae</taxon>
        <taxon>Pentapetalae</taxon>
        <taxon>rosids</taxon>
        <taxon>malvids</taxon>
        <taxon>Brassicales</taxon>
        <taxon>Brassicaceae</taxon>
        <taxon>Brassiceae</taxon>
        <taxon>Brassica</taxon>
    </lineage>
</organism>
<dbReference type="EMBL" id="JAAMPC010000004">
    <property type="protein sequence ID" value="KAG2313976.1"/>
    <property type="molecule type" value="Genomic_DNA"/>
</dbReference>
<keyword evidence="4" id="KW-1185">Reference proteome</keyword>
<dbReference type="InterPro" id="IPR029039">
    <property type="entry name" value="Flavoprotein-like_sf"/>
</dbReference>
<dbReference type="GO" id="GO:0010181">
    <property type="term" value="F:FMN binding"/>
    <property type="evidence" value="ECO:0007669"/>
    <property type="project" value="InterPro"/>
</dbReference>
<dbReference type="AlphaFoldDB" id="A0A8X7VMF6"/>
<dbReference type="PANTHER" id="PTHR19384">
    <property type="entry name" value="NITRIC OXIDE SYNTHASE-RELATED"/>
    <property type="match status" value="1"/>
</dbReference>
<dbReference type="PRINTS" id="PR00369">
    <property type="entry name" value="FLAVODOXIN"/>
</dbReference>
<reference evidence="3 4" key="1">
    <citation type="submission" date="2020-02" db="EMBL/GenBank/DDBJ databases">
        <authorList>
            <person name="Ma Q."/>
            <person name="Huang Y."/>
            <person name="Song X."/>
            <person name="Pei D."/>
        </authorList>
    </citation>
    <scope>NUCLEOTIDE SEQUENCE [LARGE SCALE GENOMIC DNA]</scope>
    <source>
        <strain evidence="3">Sxm20200214</strain>
        <tissue evidence="3">Leaf</tissue>
    </source>
</reference>
<dbReference type="PROSITE" id="PS50902">
    <property type="entry name" value="FLAVODOXIN_LIKE"/>
    <property type="match status" value="1"/>
</dbReference>